<gene>
    <name evidence="2" type="ORF">MTR67_009141</name>
</gene>
<sequence>MPKVPQDTLLEHEETEGRRKYVCS</sequence>
<evidence type="ECO:0000313" key="3">
    <source>
        <dbReference type="Proteomes" id="UP001234989"/>
    </source>
</evidence>
<organism evidence="2 3">
    <name type="scientific">Solanum verrucosum</name>
    <dbReference type="NCBI Taxonomy" id="315347"/>
    <lineage>
        <taxon>Eukaryota</taxon>
        <taxon>Viridiplantae</taxon>
        <taxon>Streptophyta</taxon>
        <taxon>Embryophyta</taxon>
        <taxon>Tracheophyta</taxon>
        <taxon>Spermatophyta</taxon>
        <taxon>Magnoliopsida</taxon>
        <taxon>eudicotyledons</taxon>
        <taxon>Gunneridae</taxon>
        <taxon>Pentapetalae</taxon>
        <taxon>asterids</taxon>
        <taxon>lamiids</taxon>
        <taxon>Solanales</taxon>
        <taxon>Solanaceae</taxon>
        <taxon>Solanoideae</taxon>
        <taxon>Solaneae</taxon>
        <taxon>Solanum</taxon>
    </lineage>
</organism>
<feature type="region of interest" description="Disordered" evidence="1">
    <location>
        <begin position="1"/>
        <end position="24"/>
    </location>
</feature>
<dbReference type="Proteomes" id="UP001234989">
    <property type="component" value="Chromosome 2"/>
</dbReference>
<evidence type="ECO:0000313" key="2">
    <source>
        <dbReference type="EMBL" id="WMV15756.1"/>
    </source>
</evidence>
<feature type="compositionally biased region" description="Basic and acidic residues" evidence="1">
    <location>
        <begin position="9"/>
        <end position="24"/>
    </location>
</feature>
<name>A0AAF0TE68_SOLVR</name>
<protein>
    <submittedName>
        <fullName evidence="2">Uncharacterized protein</fullName>
    </submittedName>
</protein>
<proteinExistence type="predicted"/>
<reference evidence="2" key="1">
    <citation type="submission" date="2023-08" db="EMBL/GenBank/DDBJ databases">
        <title>A de novo genome assembly of Solanum verrucosum Schlechtendal, a Mexican diploid species geographically isolated from the other diploid A-genome species in potato relatives.</title>
        <authorList>
            <person name="Hosaka K."/>
        </authorList>
    </citation>
    <scope>NUCLEOTIDE SEQUENCE</scope>
    <source>
        <tissue evidence="2">Young leaves</tissue>
    </source>
</reference>
<dbReference type="AlphaFoldDB" id="A0AAF0TE68"/>
<evidence type="ECO:0000256" key="1">
    <source>
        <dbReference type="SAM" id="MobiDB-lite"/>
    </source>
</evidence>
<keyword evidence="3" id="KW-1185">Reference proteome</keyword>
<dbReference type="EMBL" id="CP133613">
    <property type="protein sequence ID" value="WMV15756.1"/>
    <property type="molecule type" value="Genomic_DNA"/>
</dbReference>
<accession>A0AAF0TE68</accession>